<dbReference type="Gene3D" id="3.40.50.360">
    <property type="match status" value="1"/>
</dbReference>
<dbReference type="PANTHER" id="PTHR30543">
    <property type="entry name" value="CHROMATE REDUCTASE"/>
    <property type="match status" value="1"/>
</dbReference>
<dbReference type="Pfam" id="PF03358">
    <property type="entry name" value="FMN_red"/>
    <property type="match status" value="1"/>
</dbReference>
<dbReference type="EMBL" id="CP136051">
    <property type="protein sequence ID" value="WOK07983.1"/>
    <property type="molecule type" value="Genomic_DNA"/>
</dbReference>
<reference evidence="2 3" key="1">
    <citation type="journal article" date="2023" name="Microbiol. Resour. Announc.">
        <title>Complete Genome Sequence of Imperialibacter roseus strain P4T.</title>
        <authorList>
            <person name="Tizabi D.R."/>
            <person name="Bachvaroff T."/>
            <person name="Hill R.T."/>
        </authorList>
    </citation>
    <scope>NUCLEOTIDE SEQUENCE [LARGE SCALE GENOMIC DNA]</scope>
    <source>
        <strain evidence="2 3">P4T</strain>
    </source>
</reference>
<gene>
    <name evidence="2" type="ORF">RT717_04980</name>
</gene>
<dbReference type="RefSeq" id="WP_317490631.1">
    <property type="nucleotide sequence ID" value="NZ_CP136051.1"/>
</dbReference>
<dbReference type="InterPro" id="IPR005025">
    <property type="entry name" value="FMN_Rdtase-like_dom"/>
</dbReference>
<sequence length="187" mass="20338">MKSKTVKVLAISGSINPGATAGRLLQAIEQLADSRFQFTVFEGLGDIPHFNPQLSDSTTNEQVLAWRNLWKQADAVIICIPEYAFGMPGVLKDALDWLVGSGEVYHKPLAAFSYSPSMMGGENALSTLLLTMKAQNADFDESTTSTISAIRQRFSLEGKITDPTLSTLLTKVLQSLANKCVKKTDSH</sequence>
<evidence type="ECO:0000313" key="3">
    <source>
        <dbReference type="Proteomes" id="UP001302349"/>
    </source>
</evidence>
<feature type="domain" description="NADPH-dependent FMN reductase-like" evidence="1">
    <location>
        <begin position="6"/>
        <end position="132"/>
    </location>
</feature>
<evidence type="ECO:0000259" key="1">
    <source>
        <dbReference type="Pfam" id="PF03358"/>
    </source>
</evidence>
<dbReference type="InterPro" id="IPR050712">
    <property type="entry name" value="NAD(P)H-dep_reductase"/>
</dbReference>
<protein>
    <submittedName>
        <fullName evidence="2">NADPH-dependent FMN reductase</fullName>
        <ecNumber evidence="2">1.-.-.-</ecNumber>
    </submittedName>
</protein>
<proteinExistence type="predicted"/>
<dbReference type="InterPro" id="IPR029039">
    <property type="entry name" value="Flavoprotein-like_sf"/>
</dbReference>
<accession>A0ABZ0ISF2</accession>
<keyword evidence="3" id="KW-1185">Reference proteome</keyword>
<dbReference type="EC" id="1.-.-.-" evidence="2"/>
<name>A0ABZ0ISF2_9BACT</name>
<dbReference type="GO" id="GO:0016491">
    <property type="term" value="F:oxidoreductase activity"/>
    <property type="evidence" value="ECO:0007669"/>
    <property type="project" value="UniProtKB-KW"/>
</dbReference>
<dbReference type="SUPFAM" id="SSF52218">
    <property type="entry name" value="Flavoproteins"/>
    <property type="match status" value="1"/>
</dbReference>
<organism evidence="2 3">
    <name type="scientific">Imperialibacter roseus</name>
    <dbReference type="NCBI Taxonomy" id="1324217"/>
    <lineage>
        <taxon>Bacteria</taxon>
        <taxon>Pseudomonadati</taxon>
        <taxon>Bacteroidota</taxon>
        <taxon>Cytophagia</taxon>
        <taxon>Cytophagales</taxon>
        <taxon>Flammeovirgaceae</taxon>
        <taxon>Imperialibacter</taxon>
    </lineage>
</organism>
<dbReference type="PANTHER" id="PTHR30543:SF21">
    <property type="entry name" value="NAD(P)H-DEPENDENT FMN REDUCTASE LOT6"/>
    <property type="match status" value="1"/>
</dbReference>
<evidence type="ECO:0000313" key="2">
    <source>
        <dbReference type="EMBL" id="WOK07983.1"/>
    </source>
</evidence>
<keyword evidence="2" id="KW-0560">Oxidoreductase</keyword>
<dbReference type="Proteomes" id="UP001302349">
    <property type="component" value="Chromosome"/>
</dbReference>